<protein>
    <submittedName>
        <fullName evidence="2">Distal tail fiber protein</fullName>
    </submittedName>
</protein>
<gene>
    <name evidence="2" type="ORF">UV73_C0002G0098</name>
</gene>
<dbReference type="STRING" id="1618443.UV73_C0002G0098"/>
<comment type="caution">
    <text evidence="2">The sequence shown here is derived from an EMBL/GenBank/DDBJ whole genome shotgun (WGS) entry which is preliminary data.</text>
</comment>
<accession>A0A0G1DL57</accession>
<dbReference type="Proteomes" id="UP000034894">
    <property type="component" value="Unassembled WGS sequence"/>
</dbReference>
<name>A0A0G1DL57_9BACT</name>
<dbReference type="Pfam" id="PF13884">
    <property type="entry name" value="Peptidase_S74"/>
    <property type="match status" value="1"/>
</dbReference>
<sequence>MKKKYPIYRKPAIKSVKIKLNMFFNLYDEYDGYFNFIPEVNGELLACCGTCFSCSDRKLKNKLKPVKKVLEKIKRLQAYEFQWKRSFKSLGIQKNTDSMGLLAQDVKIAFPQLAKKINRNYLGVNYPAFTAILVEAIKELTEKNSITEKKLRMLEKRVEKYTSL</sequence>
<dbReference type="EMBL" id="LCFP01000002">
    <property type="protein sequence ID" value="KKS98384.1"/>
    <property type="molecule type" value="Genomic_DNA"/>
</dbReference>
<evidence type="ECO:0000313" key="3">
    <source>
        <dbReference type="Proteomes" id="UP000034894"/>
    </source>
</evidence>
<feature type="domain" description="Peptidase S74" evidence="1">
    <location>
        <begin position="55"/>
        <end position="151"/>
    </location>
</feature>
<dbReference type="AlphaFoldDB" id="A0A0G1DL57"/>
<dbReference type="InterPro" id="IPR030392">
    <property type="entry name" value="S74_ICA"/>
</dbReference>
<proteinExistence type="predicted"/>
<evidence type="ECO:0000259" key="1">
    <source>
        <dbReference type="PROSITE" id="PS51688"/>
    </source>
</evidence>
<reference evidence="2 3" key="1">
    <citation type="journal article" date="2015" name="Nature">
        <title>rRNA introns, odd ribosomes, and small enigmatic genomes across a large radiation of phyla.</title>
        <authorList>
            <person name="Brown C.T."/>
            <person name="Hug L.A."/>
            <person name="Thomas B.C."/>
            <person name="Sharon I."/>
            <person name="Castelle C.J."/>
            <person name="Singh A."/>
            <person name="Wilkins M.J."/>
            <person name="Williams K.H."/>
            <person name="Banfield J.F."/>
        </authorList>
    </citation>
    <scope>NUCLEOTIDE SEQUENCE [LARGE SCALE GENOMIC DNA]</scope>
</reference>
<organism evidence="2 3">
    <name type="scientific">Candidatus Gottesmanbacteria bacterium GW2011_GWA2_43_14</name>
    <dbReference type="NCBI Taxonomy" id="1618443"/>
    <lineage>
        <taxon>Bacteria</taxon>
        <taxon>Candidatus Gottesmaniibacteriota</taxon>
    </lineage>
</organism>
<evidence type="ECO:0000313" key="2">
    <source>
        <dbReference type="EMBL" id="KKS98384.1"/>
    </source>
</evidence>
<dbReference type="PROSITE" id="PS51688">
    <property type="entry name" value="ICA"/>
    <property type="match status" value="1"/>
</dbReference>